<dbReference type="InterPro" id="IPR027417">
    <property type="entry name" value="P-loop_NTPase"/>
</dbReference>
<evidence type="ECO:0000313" key="3">
    <source>
        <dbReference type="Proteomes" id="UP000600600"/>
    </source>
</evidence>
<dbReference type="InterPro" id="IPR007111">
    <property type="entry name" value="NACHT_NTPase"/>
</dbReference>
<evidence type="ECO:0000259" key="1">
    <source>
        <dbReference type="Pfam" id="PF05729"/>
    </source>
</evidence>
<feature type="domain" description="NACHT" evidence="1">
    <location>
        <begin position="273"/>
        <end position="410"/>
    </location>
</feature>
<name>A0ABR7CGX8_9BACE</name>
<dbReference type="Pfam" id="PF05729">
    <property type="entry name" value="NACHT"/>
    <property type="match status" value="1"/>
</dbReference>
<comment type="caution">
    <text evidence="2">The sequence shown here is derived from an EMBL/GenBank/DDBJ whole genome shotgun (WGS) entry which is preliminary data.</text>
</comment>
<sequence>MEFNIWQIEVEVKKDIIDIYPSNSNLENVIKIFLNLILEGQFTELQDALQMRYVDQDFRKFDTVRTLLLGQFELYVKYIHKSIGREPQKTLKPCLTEVFNEFSYLQEGSDKYNEFWAKNSIDKTPTYSPEYFQHIFPLGKEFKLTYDLRNSIIHNSRLYGGQTPSVKNLPSDIGAIIAVMIHVTELYSSLLEKNQLQQTKNSFKPYLESIKKEFQKWKNRFISIEGKEDFTIMEGYAVEELKENKEECEVERKGSIDNLRKNEIPEKRMMIWAEAGMGKSTTLQYLTFKDACAILENEADIPIPVYLPLKLETETNLTIEDSISAKIGISKKECLDLLHRGEVSLFIDGFNEILKDLKEQKRREIENLIHDYPDTFIIISNRPQTYTDFPRIPIFRLQKMSKEQIILFIEKNSHLSFVKEKIIREMNSKPSFFNIISTPLILWMLINIIVEHNDIPTRRTVIFEEFMRRLYNREVQKDINFDIEEFDSCLKFLALESYSLNYSNSALYRTQIENLLIKRKIEYGLSISIPYFIDKVIKLNILACDGNLISFAHQEYQTYFAGEELEINNFMWD</sequence>
<dbReference type="RefSeq" id="WP_186968445.1">
    <property type="nucleotide sequence ID" value="NZ_JACOOE010000014.1"/>
</dbReference>
<evidence type="ECO:0000313" key="2">
    <source>
        <dbReference type="EMBL" id="MBC5606991.1"/>
    </source>
</evidence>
<organism evidence="2 3">
    <name type="scientific">Bacteroides difficilis</name>
    <dbReference type="NCBI Taxonomy" id="2763021"/>
    <lineage>
        <taxon>Bacteria</taxon>
        <taxon>Pseudomonadati</taxon>
        <taxon>Bacteroidota</taxon>
        <taxon>Bacteroidia</taxon>
        <taxon>Bacteroidales</taxon>
        <taxon>Bacteroidaceae</taxon>
        <taxon>Bacteroides</taxon>
    </lineage>
</organism>
<dbReference type="EMBL" id="JACOOE010000014">
    <property type="protein sequence ID" value="MBC5606991.1"/>
    <property type="molecule type" value="Genomic_DNA"/>
</dbReference>
<proteinExistence type="predicted"/>
<protein>
    <recommendedName>
        <fullName evidence="1">NACHT domain-containing protein</fullName>
    </recommendedName>
</protein>
<accession>A0ABR7CGX8</accession>
<dbReference type="Proteomes" id="UP000600600">
    <property type="component" value="Unassembled WGS sequence"/>
</dbReference>
<dbReference type="Gene3D" id="3.40.50.300">
    <property type="entry name" value="P-loop containing nucleotide triphosphate hydrolases"/>
    <property type="match status" value="1"/>
</dbReference>
<keyword evidence="3" id="KW-1185">Reference proteome</keyword>
<reference evidence="2 3" key="1">
    <citation type="submission" date="2020-08" db="EMBL/GenBank/DDBJ databases">
        <title>Genome public.</title>
        <authorList>
            <person name="Liu C."/>
            <person name="Sun Q."/>
        </authorList>
    </citation>
    <scope>NUCLEOTIDE SEQUENCE [LARGE SCALE GENOMIC DNA]</scope>
    <source>
        <strain evidence="2 3">M27</strain>
    </source>
</reference>
<gene>
    <name evidence="2" type="ORF">H8S67_20335</name>
</gene>